<evidence type="ECO:0000259" key="1">
    <source>
        <dbReference type="Pfam" id="PF02915"/>
    </source>
</evidence>
<organism evidence="2 3">
    <name type="scientific">Aedoeadaptatus acetigenes</name>
    <dbReference type="NCBI Taxonomy" id="2981723"/>
    <lineage>
        <taxon>Bacteria</taxon>
        <taxon>Bacillati</taxon>
        <taxon>Bacillota</taxon>
        <taxon>Tissierellia</taxon>
        <taxon>Tissierellales</taxon>
        <taxon>Peptoniphilaceae</taxon>
        <taxon>Aedoeadaptatus</taxon>
    </lineage>
</organism>
<evidence type="ECO:0000313" key="3">
    <source>
        <dbReference type="Proteomes" id="UP001481872"/>
    </source>
</evidence>
<sequence>MNRSDNDRKILLKSQQGELDAVLMYQALAEVVKDTKDADTFRKLAAEEGRHAAVFHGLTNENLKPKKTLAVLMPILYKIIGKKRLYPLIAKGEYAAAENYAPVAEKFSVIESVRKDETRHGDTVAGLL</sequence>
<dbReference type="SUPFAM" id="SSF47240">
    <property type="entry name" value="Ferritin-like"/>
    <property type="match status" value="1"/>
</dbReference>
<dbReference type="RefSeq" id="WP_349053955.1">
    <property type="nucleotide sequence ID" value="NZ_JBBNPS010000012.1"/>
</dbReference>
<gene>
    <name evidence="2" type="ORF">AAA081_05270</name>
</gene>
<reference evidence="2 3" key="1">
    <citation type="submission" date="2024-04" db="EMBL/GenBank/DDBJ databases">
        <title>Human intestinal bacterial collection.</title>
        <authorList>
            <person name="Pauvert C."/>
            <person name="Hitch T.C.A."/>
            <person name="Clavel T."/>
        </authorList>
    </citation>
    <scope>NUCLEOTIDE SEQUENCE [LARGE SCALE GENOMIC DNA]</scope>
    <source>
        <strain evidence="2 3">CLA-SR-H026</strain>
    </source>
</reference>
<dbReference type="InterPro" id="IPR009078">
    <property type="entry name" value="Ferritin-like_SF"/>
</dbReference>
<name>A0ABV1J8C0_9FIRM</name>
<dbReference type="EMBL" id="JBBNPS010000012">
    <property type="protein sequence ID" value="MEQ3353711.1"/>
    <property type="molecule type" value="Genomic_DNA"/>
</dbReference>
<accession>A0ABV1J8C0</accession>
<feature type="domain" description="Rubrerythrin diiron-binding" evidence="1">
    <location>
        <begin position="9"/>
        <end position="122"/>
    </location>
</feature>
<dbReference type="Pfam" id="PF02915">
    <property type="entry name" value="Rubrerythrin"/>
    <property type="match status" value="1"/>
</dbReference>
<dbReference type="Proteomes" id="UP001481872">
    <property type="component" value="Unassembled WGS sequence"/>
</dbReference>
<dbReference type="Gene3D" id="1.20.1260.10">
    <property type="match status" value="1"/>
</dbReference>
<protein>
    <submittedName>
        <fullName evidence="2">Ferritin family protein</fullName>
    </submittedName>
</protein>
<dbReference type="InterPro" id="IPR012347">
    <property type="entry name" value="Ferritin-like"/>
</dbReference>
<dbReference type="InterPro" id="IPR003251">
    <property type="entry name" value="Rr_diiron-bd_dom"/>
</dbReference>
<keyword evidence="3" id="KW-1185">Reference proteome</keyword>
<proteinExistence type="predicted"/>
<comment type="caution">
    <text evidence="2">The sequence shown here is derived from an EMBL/GenBank/DDBJ whole genome shotgun (WGS) entry which is preliminary data.</text>
</comment>
<evidence type="ECO:0000313" key="2">
    <source>
        <dbReference type="EMBL" id="MEQ3353711.1"/>
    </source>
</evidence>